<feature type="domain" description="CBF1-interacting co-repressor CIR N-terminal" evidence="2">
    <location>
        <begin position="8"/>
        <end position="44"/>
    </location>
</feature>
<feature type="compositionally biased region" description="Basic and acidic residues" evidence="1">
    <location>
        <begin position="222"/>
        <end position="241"/>
    </location>
</feature>
<dbReference type="Proteomes" id="UP000827284">
    <property type="component" value="Unassembled WGS sequence"/>
</dbReference>
<sequence>MNILPHKSWHVYNQKNRDKVRQDEAHAEAEQAKIDERAIAADREHRLNVLRERSRRRLANDIVDVDSSGKESGDGEGLQLYLAHGETQAAVPPPTKQEHINFWPELEDIDSKNLAPKLKEAPVDKKTEERRPQFPSTRLDQVVKGPSPWYNKLSSDVKTAPAKKDDHDYSKSRQDPLQTMKVMLKKKENAKRNRSPSPSSQRRSSHNLARKADADGTAPPKEMTKMDMLRKERKERELAERKKARALTNPTPSKAAVDDRRGAYNQQFNPAATKSAHSFSYRDRGSRYENGSGAANRTENGHSGDNNNSRYGSRDDRYSYHKDDRRMDGHRDQHDKDKDGSHRRNDNHGDDYRNRPSRDDGRSGRSHSDDRKRERSSASSRDRHDPDSRRR</sequence>
<feature type="compositionally biased region" description="Polar residues" evidence="1">
    <location>
        <begin position="293"/>
        <end position="311"/>
    </location>
</feature>
<reference evidence="3" key="2">
    <citation type="journal article" date="2022" name="Microbiol. Resour. Announc.">
        <title>Whole-Genome Sequence of Entomortierella parvispora E1425, a Mucoromycotan Fungus Associated with Burkholderiaceae-Related Endosymbiotic Bacteria.</title>
        <authorList>
            <person name="Herlambang A."/>
            <person name="Guo Y."/>
            <person name="Takashima Y."/>
            <person name="Narisawa K."/>
            <person name="Ohta H."/>
            <person name="Nishizawa T."/>
        </authorList>
    </citation>
    <scope>NUCLEOTIDE SEQUENCE</scope>
    <source>
        <strain evidence="3">E1425</strain>
    </source>
</reference>
<feature type="compositionally biased region" description="Basic and acidic residues" evidence="1">
    <location>
        <begin position="162"/>
        <end position="174"/>
    </location>
</feature>
<dbReference type="InterPro" id="IPR039875">
    <property type="entry name" value="LENG1-like"/>
</dbReference>
<dbReference type="Pfam" id="PF10197">
    <property type="entry name" value="Cir_N"/>
    <property type="match status" value="1"/>
</dbReference>
<dbReference type="AlphaFoldDB" id="A0A9P3LXV7"/>
<evidence type="ECO:0000256" key="1">
    <source>
        <dbReference type="SAM" id="MobiDB-lite"/>
    </source>
</evidence>
<accession>A0A9P3LXV7</accession>
<protein>
    <recommendedName>
        <fullName evidence="2">CBF1-interacting co-repressor CIR N-terminal domain-containing protein</fullName>
    </recommendedName>
</protein>
<feature type="compositionally biased region" description="Basic and acidic residues" evidence="1">
    <location>
        <begin position="312"/>
        <end position="391"/>
    </location>
</feature>
<feature type="region of interest" description="Disordered" evidence="1">
    <location>
        <begin position="113"/>
        <end position="391"/>
    </location>
</feature>
<dbReference type="EMBL" id="BQFW01000009">
    <property type="protein sequence ID" value="GJJ74497.1"/>
    <property type="molecule type" value="Genomic_DNA"/>
</dbReference>
<dbReference type="SMART" id="SM01083">
    <property type="entry name" value="Cir_N"/>
    <property type="match status" value="1"/>
</dbReference>
<evidence type="ECO:0000313" key="3">
    <source>
        <dbReference type="EMBL" id="GJJ74497.1"/>
    </source>
</evidence>
<evidence type="ECO:0000313" key="4">
    <source>
        <dbReference type="Proteomes" id="UP000827284"/>
    </source>
</evidence>
<reference evidence="3" key="1">
    <citation type="submission" date="2021-11" db="EMBL/GenBank/DDBJ databases">
        <authorList>
            <person name="Herlambang A."/>
            <person name="Guo Y."/>
            <person name="Takashima Y."/>
            <person name="Nishizawa T."/>
        </authorList>
    </citation>
    <scope>NUCLEOTIDE SEQUENCE</scope>
    <source>
        <strain evidence="3">E1425</strain>
    </source>
</reference>
<comment type="caution">
    <text evidence="3">The sequence shown here is derived from an EMBL/GenBank/DDBJ whole genome shotgun (WGS) entry which is preliminary data.</text>
</comment>
<feature type="compositionally biased region" description="Basic and acidic residues" evidence="1">
    <location>
        <begin position="117"/>
        <end position="132"/>
    </location>
</feature>
<evidence type="ECO:0000259" key="2">
    <source>
        <dbReference type="SMART" id="SM01083"/>
    </source>
</evidence>
<name>A0A9P3LXV7_9FUNG</name>
<feature type="compositionally biased region" description="Polar residues" evidence="1">
    <location>
        <begin position="264"/>
        <end position="278"/>
    </location>
</feature>
<keyword evidence="4" id="KW-1185">Reference proteome</keyword>
<dbReference type="InterPro" id="IPR019339">
    <property type="entry name" value="CIR_N_dom"/>
</dbReference>
<dbReference type="PANTHER" id="PTHR22093">
    <property type="entry name" value="LEUKOCYTE RECEPTOR CLUSTER LRC MEMBER 1"/>
    <property type="match status" value="1"/>
</dbReference>
<dbReference type="PANTHER" id="PTHR22093:SF0">
    <property type="entry name" value="LEUKOCYTE RECEPTOR CLUSTER MEMBER 1"/>
    <property type="match status" value="1"/>
</dbReference>
<dbReference type="OrthoDB" id="2159131at2759"/>
<gene>
    <name evidence="3" type="ORF">EMPS_06855</name>
</gene>
<organism evidence="3 4">
    <name type="scientific">Entomortierella parvispora</name>
    <dbReference type="NCBI Taxonomy" id="205924"/>
    <lineage>
        <taxon>Eukaryota</taxon>
        <taxon>Fungi</taxon>
        <taxon>Fungi incertae sedis</taxon>
        <taxon>Mucoromycota</taxon>
        <taxon>Mortierellomycotina</taxon>
        <taxon>Mortierellomycetes</taxon>
        <taxon>Mortierellales</taxon>
        <taxon>Mortierellaceae</taxon>
        <taxon>Entomortierella</taxon>
    </lineage>
</organism>
<proteinExistence type="predicted"/>